<dbReference type="EMBL" id="FNTX01000001">
    <property type="protein sequence ID" value="SED90368.1"/>
    <property type="molecule type" value="Genomic_DNA"/>
</dbReference>
<dbReference type="AlphaFoldDB" id="A0A1H5EGZ9"/>
<evidence type="ECO:0000313" key="2">
    <source>
        <dbReference type="Proteomes" id="UP000199220"/>
    </source>
</evidence>
<gene>
    <name evidence="1" type="ORF">SAMN04488554_1018</name>
</gene>
<organism evidence="1 2">
    <name type="scientific">Ruania alba</name>
    <dbReference type="NCBI Taxonomy" id="648782"/>
    <lineage>
        <taxon>Bacteria</taxon>
        <taxon>Bacillati</taxon>
        <taxon>Actinomycetota</taxon>
        <taxon>Actinomycetes</taxon>
        <taxon>Micrococcales</taxon>
        <taxon>Ruaniaceae</taxon>
        <taxon>Ruania</taxon>
    </lineage>
</organism>
<reference evidence="2" key="1">
    <citation type="submission" date="2016-10" db="EMBL/GenBank/DDBJ databases">
        <authorList>
            <person name="Varghese N."/>
            <person name="Submissions S."/>
        </authorList>
    </citation>
    <scope>NUCLEOTIDE SEQUENCE [LARGE SCALE GENOMIC DNA]</scope>
    <source>
        <strain evidence="2">DSM 21368</strain>
    </source>
</reference>
<dbReference type="RefSeq" id="WP_175476937.1">
    <property type="nucleotide sequence ID" value="NZ_FNTX01000001.1"/>
</dbReference>
<protein>
    <submittedName>
        <fullName evidence="1">Uncharacterized protein</fullName>
    </submittedName>
</protein>
<dbReference type="Proteomes" id="UP000199220">
    <property type="component" value="Unassembled WGS sequence"/>
</dbReference>
<accession>A0A1H5EGZ9</accession>
<proteinExistence type="predicted"/>
<sequence>MSTTDETTEGNDELATALSDLERLGDESLPEHVEAFERVHHLLQNRLAQAER</sequence>
<name>A0A1H5EGZ9_9MICO</name>
<evidence type="ECO:0000313" key="1">
    <source>
        <dbReference type="EMBL" id="SED90368.1"/>
    </source>
</evidence>
<dbReference type="STRING" id="648782.SAMN04488554_1018"/>
<keyword evidence="2" id="KW-1185">Reference proteome</keyword>